<keyword evidence="3 8" id="KW-0762">Sugar transport</keyword>
<proteinExistence type="predicted"/>
<dbReference type="PANTHER" id="PTHR45008">
    <property type="entry name" value="PTS SYSTEM GLUCOSE-SPECIFIC EIIA COMPONENT"/>
    <property type="match status" value="1"/>
</dbReference>
<feature type="domain" description="PTS EIIA type-1" evidence="7">
    <location>
        <begin position="41"/>
        <end position="145"/>
    </location>
</feature>
<reference evidence="8 9" key="2">
    <citation type="submission" date="2020-02" db="EMBL/GenBank/DDBJ databases">
        <title>Candidatus Galacturonibacter soehngenii shows hetero-acetogenic catabolism of galacturonic acid but lacks a canonical carbon monoxide dehydrogenase/acetyl-CoA synthase complex.</title>
        <authorList>
            <person name="Diender M."/>
            <person name="Stouten G.R."/>
            <person name="Petersen J.F."/>
            <person name="Nielsen P.H."/>
            <person name="Dueholm M.S."/>
            <person name="Pronk J.T."/>
            <person name="Van Loosdrecht M.C.M."/>
        </authorList>
    </citation>
    <scope>NUCLEOTIDE SEQUENCE [LARGE SCALE GENOMIC DNA]</scope>
    <source>
        <strain evidence="8">GalUA</strain>
    </source>
</reference>
<accession>A0A7V7UC07</accession>
<dbReference type="GO" id="GO:0005737">
    <property type="term" value="C:cytoplasm"/>
    <property type="evidence" value="ECO:0007669"/>
    <property type="project" value="UniProtKB-SubCell"/>
</dbReference>
<dbReference type="GO" id="GO:0009401">
    <property type="term" value="P:phosphoenolpyruvate-dependent sugar phosphotransferase system"/>
    <property type="evidence" value="ECO:0007669"/>
    <property type="project" value="UniProtKB-KW"/>
</dbReference>
<reference evidence="8 9" key="1">
    <citation type="submission" date="2019-09" db="EMBL/GenBank/DDBJ databases">
        <authorList>
            <person name="Valk L.C."/>
        </authorList>
    </citation>
    <scope>NUCLEOTIDE SEQUENCE [LARGE SCALE GENOMIC DNA]</scope>
    <source>
        <strain evidence="8">GalUA</strain>
    </source>
</reference>
<dbReference type="EMBL" id="WAGX01000005">
    <property type="protein sequence ID" value="KAB1438330.1"/>
    <property type="molecule type" value="Genomic_DNA"/>
</dbReference>
<gene>
    <name evidence="8" type="ORF">F7O84_12330</name>
</gene>
<dbReference type="Proteomes" id="UP000461768">
    <property type="component" value="Unassembled WGS sequence"/>
</dbReference>
<dbReference type="InterPro" id="IPR011055">
    <property type="entry name" value="Dup_hybrid_motif"/>
</dbReference>
<evidence type="ECO:0000259" key="7">
    <source>
        <dbReference type="PROSITE" id="PS51093"/>
    </source>
</evidence>
<keyword evidence="6" id="KW-0418">Kinase</keyword>
<comment type="subcellular location">
    <subcellularLocation>
        <location evidence="1">Cytoplasm</location>
    </subcellularLocation>
</comment>
<dbReference type="Pfam" id="PF00358">
    <property type="entry name" value="PTS_EIIA_1"/>
    <property type="match status" value="1"/>
</dbReference>
<keyword evidence="5" id="KW-0598">Phosphotransferase system</keyword>
<dbReference type="InterPro" id="IPR001127">
    <property type="entry name" value="PTS_EIIA_1_perm"/>
</dbReference>
<evidence type="ECO:0000256" key="3">
    <source>
        <dbReference type="ARBA" id="ARBA00022597"/>
    </source>
</evidence>
<evidence type="ECO:0000256" key="5">
    <source>
        <dbReference type="ARBA" id="ARBA00022683"/>
    </source>
</evidence>
<dbReference type="PROSITE" id="PS51093">
    <property type="entry name" value="PTS_EIIA_TYPE_1"/>
    <property type="match status" value="1"/>
</dbReference>
<dbReference type="AlphaFoldDB" id="A0A7V7UC07"/>
<dbReference type="OrthoDB" id="92465at2"/>
<dbReference type="InterPro" id="IPR050890">
    <property type="entry name" value="PTS_EIIA_component"/>
</dbReference>
<dbReference type="Gene3D" id="2.70.70.10">
    <property type="entry name" value="Glucose Permease (Domain IIA)"/>
    <property type="match status" value="1"/>
</dbReference>
<dbReference type="NCBIfam" id="TIGR00830">
    <property type="entry name" value="PTBA"/>
    <property type="match status" value="1"/>
</dbReference>
<dbReference type="PROSITE" id="PS00371">
    <property type="entry name" value="PTS_EIIA_TYPE_1_HIS"/>
    <property type="match status" value="1"/>
</dbReference>
<evidence type="ECO:0000256" key="6">
    <source>
        <dbReference type="ARBA" id="ARBA00022777"/>
    </source>
</evidence>
<protein>
    <submittedName>
        <fullName evidence="8">PTS glucose transporter subunit IIA</fullName>
    </submittedName>
</protein>
<evidence type="ECO:0000256" key="1">
    <source>
        <dbReference type="ARBA" id="ARBA00004496"/>
    </source>
</evidence>
<dbReference type="FunFam" id="2.70.70.10:FF:000001">
    <property type="entry name" value="PTS system glucose-specific IIA component"/>
    <property type="match status" value="1"/>
</dbReference>
<comment type="caution">
    <text evidence="8">The sequence shown here is derived from an EMBL/GenBank/DDBJ whole genome shotgun (WGS) entry which is preliminary data.</text>
</comment>
<sequence>MGIFDIFKNKTKQDERVIESEKGYIYMPIEGEVIPLEEINDGVFSAEILGKGCGIKPAKGKVYAPFDAEIIQVADTKHAIGLMSKDGIELLIHVGMDTVAMNGAGFEPLVKTGDKVKCGQLIMNFSMDEIKKAGYVTTTALVITNTDSFETIETTKLGQMTKLDKVLRVK</sequence>
<organism evidence="8 9">
    <name type="scientific">Candidatus Galacturonatibacter soehngenii</name>
    <dbReference type="NCBI Taxonomy" id="2307010"/>
    <lineage>
        <taxon>Bacteria</taxon>
        <taxon>Bacillati</taxon>
        <taxon>Bacillota</taxon>
        <taxon>Clostridia</taxon>
        <taxon>Lachnospirales</taxon>
        <taxon>Lachnospiraceae</taxon>
        <taxon>Candidatus Galacturonatibacter</taxon>
    </lineage>
</organism>
<dbReference type="SUPFAM" id="SSF51261">
    <property type="entry name" value="Duplicated hybrid motif"/>
    <property type="match status" value="1"/>
</dbReference>
<keyword evidence="4" id="KW-0808">Transferase</keyword>
<dbReference type="GO" id="GO:0016301">
    <property type="term" value="F:kinase activity"/>
    <property type="evidence" value="ECO:0007669"/>
    <property type="project" value="UniProtKB-KW"/>
</dbReference>
<keyword evidence="2" id="KW-0813">Transport</keyword>
<evidence type="ECO:0000256" key="2">
    <source>
        <dbReference type="ARBA" id="ARBA00022448"/>
    </source>
</evidence>
<name>A0A7V7UC07_9FIRM</name>
<evidence type="ECO:0000313" key="9">
    <source>
        <dbReference type="Proteomes" id="UP000461768"/>
    </source>
</evidence>
<evidence type="ECO:0000256" key="4">
    <source>
        <dbReference type="ARBA" id="ARBA00022679"/>
    </source>
</evidence>
<keyword evidence="9" id="KW-1185">Reference proteome</keyword>
<evidence type="ECO:0000313" key="8">
    <source>
        <dbReference type="EMBL" id="KAB1438330.1"/>
    </source>
</evidence>
<dbReference type="PANTHER" id="PTHR45008:SF1">
    <property type="entry name" value="PTS SYSTEM GLUCOSE-SPECIFIC EIIA COMPONENT"/>
    <property type="match status" value="1"/>
</dbReference>
<dbReference type="RefSeq" id="WP_151145593.1">
    <property type="nucleotide sequence ID" value="NZ_WAGX01000005.1"/>
</dbReference>